<dbReference type="Proteomes" id="UP000712600">
    <property type="component" value="Unassembled WGS sequence"/>
</dbReference>
<dbReference type="OrthoDB" id="1109178at2759"/>
<accession>A0A8S9RGU3</accession>
<dbReference type="AlphaFoldDB" id="A0A8S9RGU3"/>
<protein>
    <recommendedName>
        <fullName evidence="3">Protein kinase domain-containing protein</fullName>
    </recommendedName>
</protein>
<name>A0A8S9RGU3_BRACR</name>
<reference evidence="1" key="1">
    <citation type="submission" date="2019-12" db="EMBL/GenBank/DDBJ databases">
        <title>Genome sequencing and annotation of Brassica cretica.</title>
        <authorList>
            <person name="Studholme D.J."/>
            <person name="Sarris P."/>
        </authorList>
    </citation>
    <scope>NUCLEOTIDE SEQUENCE</scope>
    <source>
        <strain evidence="1">PFS-109/04</strain>
        <tissue evidence="1">Leaf</tissue>
    </source>
</reference>
<dbReference type="Gene3D" id="1.10.510.10">
    <property type="entry name" value="Transferase(Phosphotransferase) domain 1"/>
    <property type="match status" value="1"/>
</dbReference>
<comment type="caution">
    <text evidence="1">The sequence shown here is derived from an EMBL/GenBank/DDBJ whole genome shotgun (WGS) entry which is preliminary data.</text>
</comment>
<dbReference type="SUPFAM" id="SSF56112">
    <property type="entry name" value="Protein kinase-like (PK-like)"/>
    <property type="match status" value="1"/>
</dbReference>
<evidence type="ECO:0000313" key="1">
    <source>
        <dbReference type="EMBL" id="KAF3572160.1"/>
    </source>
</evidence>
<dbReference type="EMBL" id="QGKX02000095">
    <property type="protein sequence ID" value="KAF3572160.1"/>
    <property type="molecule type" value="Genomic_DNA"/>
</dbReference>
<dbReference type="InterPro" id="IPR011009">
    <property type="entry name" value="Kinase-like_dom_sf"/>
</dbReference>
<organism evidence="1 2">
    <name type="scientific">Brassica cretica</name>
    <name type="common">Mustard</name>
    <dbReference type="NCBI Taxonomy" id="69181"/>
    <lineage>
        <taxon>Eukaryota</taxon>
        <taxon>Viridiplantae</taxon>
        <taxon>Streptophyta</taxon>
        <taxon>Embryophyta</taxon>
        <taxon>Tracheophyta</taxon>
        <taxon>Spermatophyta</taxon>
        <taxon>Magnoliopsida</taxon>
        <taxon>eudicotyledons</taxon>
        <taxon>Gunneridae</taxon>
        <taxon>Pentapetalae</taxon>
        <taxon>rosids</taxon>
        <taxon>malvids</taxon>
        <taxon>Brassicales</taxon>
        <taxon>Brassicaceae</taxon>
        <taxon>Brassiceae</taxon>
        <taxon>Brassica</taxon>
    </lineage>
</organism>
<proteinExistence type="predicted"/>
<evidence type="ECO:0000313" key="2">
    <source>
        <dbReference type="Proteomes" id="UP000712600"/>
    </source>
</evidence>
<sequence length="69" mass="7403">MSQAHTQAVVGDFGLAKLLNHVDSHVLLNHVDSHVTTAVRGTVGHIASEYLSTGQSFEKLLDLGLVYTC</sequence>
<evidence type="ECO:0008006" key="3">
    <source>
        <dbReference type="Google" id="ProtNLM"/>
    </source>
</evidence>
<gene>
    <name evidence="1" type="ORF">F2Q69_00062741</name>
</gene>